<organism evidence="2 3">
    <name type="scientific">Palleronia pontilimi</name>
    <dbReference type="NCBI Taxonomy" id="1964209"/>
    <lineage>
        <taxon>Bacteria</taxon>
        <taxon>Pseudomonadati</taxon>
        <taxon>Pseudomonadota</taxon>
        <taxon>Alphaproteobacteria</taxon>
        <taxon>Rhodobacterales</taxon>
        <taxon>Roseobacteraceae</taxon>
        <taxon>Palleronia</taxon>
    </lineage>
</organism>
<evidence type="ECO:0000256" key="1">
    <source>
        <dbReference type="SAM" id="Phobius"/>
    </source>
</evidence>
<sequence>MIVLAGIALGIAWGITTARKRGGNRKDMAQYAAGAGIAGALLGLIATLVVERLLA</sequence>
<reference evidence="2" key="1">
    <citation type="submission" date="2020-12" db="EMBL/GenBank/DDBJ databases">
        <title>Bacterial taxonomy.</title>
        <authorList>
            <person name="Pan X."/>
        </authorList>
    </citation>
    <scope>NUCLEOTIDE SEQUENCE</scope>
    <source>
        <strain evidence="2">KCTC 52957</strain>
    </source>
</reference>
<protein>
    <recommendedName>
        <fullName evidence="4">PEP-CTERM protein-sorting domain-containing protein</fullName>
    </recommendedName>
</protein>
<accession>A0A934I7A1</accession>
<keyword evidence="1" id="KW-0812">Transmembrane</keyword>
<evidence type="ECO:0000313" key="2">
    <source>
        <dbReference type="EMBL" id="MBJ3761769.1"/>
    </source>
</evidence>
<evidence type="ECO:0008006" key="4">
    <source>
        <dbReference type="Google" id="ProtNLM"/>
    </source>
</evidence>
<proteinExistence type="predicted"/>
<name>A0A934I7A1_9RHOB</name>
<feature type="transmembrane region" description="Helical" evidence="1">
    <location>
        <begin position="28"/>
        <end position="50"/>
    </location>
</feature>
<keyword evidence="3" id="KW-1185">Reference proteome</keyword>
<comment type="caution">
    <text evidence="2">The sequence shown here is derived from an EMBL/GenBank/DDBJ whole genome shotgun (WGS) entry which is preliminary data.</text>
</comment>
<dbReference type="AlphaFoldDB" id="A0A934I7A1"/>
<dbReference type="EMBL" id="JAEKPD010000002">
    <property type="protein sequence ID" value="MBJ3761769.1"/>
    <property type="molecule type" value="Genomic_DNA"/>
</dbReference>
<dbReference type="Proteomes" id="UP000642488">
    <property type="component" value="Unassembled WGS sequence"/>
</dbReference>
<keyword evidence="1" id="KW-1133">Transmembrane helix</keyword>
<gene>
    <name evidence="2" type="ORF">ILP92_03275</name>
</gene>
<dbReference type="RefSeq" id="WP_198914947.1">
    <property type="nucleotide sequence ID" value="NZ_JAEKPD010000002.1"/>
</dbReference>
<keyword evidence="1" id="KW-0472">Membrane</keyword>
<evidence type="ECO:0000313" key="3">
    <source>
        <dbReference type="Proteomes" id="UP000642488"/>
    </source>
</evidence>